<feature type="non-terminal residue" evidence="1">
    <location>
        <position position="328"/>
    </location>
</feature>
<dbReference type="GO" id="GO:0004386">
    <property type="term" value="F:helicase activity"/>
    <property type="evidence" value="ECO:0007669"/>
    <property type="project" value="UniProtKB-KW"/>
</dbReference>
<accession>A0A699I0L7</accession>
<organism evidence="1">
    <name type="scientific">Tanacetum cinerariifolium</name>
    <name type="common">Dalmatian daisy</name>
    <name type="synonym">Chrysanthemum cinerariifolium</name>
    <dbReference type="NCBI Taxonomy" id="118510"/>
    <lineage>
        <taxon>Eukaryota</taxon>
        <taxon>Viridiplantae</taxon>
        <taxon>Streptophyta</taxon>
        <taxon>Embryophyta</taxon>
        <taxon>Tracheophyta</taxon>
        <taxon>Spermatophyta</taxon>
        <taxon>Magnoliopsida</taxon>
        <taxon>eudicotyledons</taxon>
        <taxon>Gunneridae</taxon>
        <taxon>Pentapetalae</taxon>
        <taxon>asterids</taxon>
        <taxon>campanulids</taxon>
        <taxon>Asterales</taxon>
        <taxon>Asteraceae</taxon>
        <taxon>Asteroideae</taxon>
        <taxon>Anthemideae</taxon>
        <taxon>Anthemidinae</taxon>
        <taxon>Tanacetum</taxon>
    </lineage>
</organism>
<reference evidence="1" key="1">
    <citation type="journal article" date="2019" name="Sci. Rep.">
        <title>Draft genome of Tanacetum cinerariifolium, the natural source of mosquito coil.</title>
        <authorList>
            <person name="Yamashiro T."/>
            <person name="Shiraishi A."/>
            <person name="Satake H."/>
            <person name="Nakayama K."/>
        </authorList>
    </citation>
    <scope>NUCLEOTIDE SEQUENCE</scope>
</reference>
<name>A0A699I0L7_TANCI</name>
<sequence length="328" mass="38464">MHNPPKLLMDLISRNHPKSSNVIDNIRHYNSMFSFMSIGAKQYTSVNQGHGASCYRIQGQNCHRMDTLLQDKGKPPVFEKLYIYDTDNEIQHMIKYVSNDPSASTNNNEIDHDLTFELRDMLDTVNPLVAQFHMAGERLVTTTEENKEAMLCQQFIIGAYTMIERERMLYIKNQQKYLRSETYSKLKKLTEEKVAAFKLRGLDRVTTAVEDVEFDEIKEYYDCRYLSACDVAWRIYRFDIHYRFPPVERLPFHLKGEQSVIALTTKKGFGCQDKKVIGARYWVNFKTFDNIVYPTYKDACQARGLLEDDKEYIDGLLEASLWRLENYL</sequence>
<dbReference type="EMBL" id="BKCJ010207883">
    <property type="protein sequence ID" value="GEY76847.1"/>
    <property type="molecule type" value="Genomic_DNA"/>
</dbReference>
<keyword evidence="1" id="KW-0547">Nucleotide-binding</keyword>
<dbReference type="PANTHER" id="PTHR45786">
    <property type="entry name" value="DNA BINDING PROTEIN-LIKE"/>
    <property type="match status" value="1"/>
</dbReference>
<keyword evidence="1" id="KW-0378">Hydrolase</keyword>
<keyword evidence="1" id="KW-0067">ATP-binding</keyword>
<proteinExistence type="predicted"/>
<evidence type="ECO:0000313" key="1">
    <source>
        <dbReference type="EMBL" id="GEY76847.1"/>
    </source>
</evidence>
<dbReference type="AlphaFoldDB" id="A0A699I0L7"/>
<keyword evidence="1" id="KW-0347">Helicase</keyword>
<comment type="caution">
    <text evidence="1">The sequence shown here is derived from an EMBL/GenBank/DDBJ whole genome shotgun (WGS) entry which is preliminary data.</text>
</comment>
<gene>
    <name evidence="1" type="ORF">Tci_448821</name>
</gene>
<protein>
    <submittedName>
        <fullName evidence="1">Putative PIF1 DNA helicase/replication protein A1-like protein</fullName>
    </submittedName>
</protein>
<dbReference type="PANTHER" id="PTHR45786:SF74">
    <property type="entry name" value="ATP-DEPENDENT DNA HELICASE"/>
    <property type="match status" value="1"/>
</dbReference>